<proteinExistence type="predicted"/>
<dbReference type="PIRSF" id="PIRSF005962">
    <property type="entry name" value="Pept_M20D_amidohydro"/>
    <property type="match status" value="1"/>
</dbReference>
<comment type="caution">
    <text evidence="4">The sequence shown here is derived from an EMBL/GenBank/DDBJ whole genome shotgun (WGS) entry which is preliminary data.</text>
</comment>
<dbReference type="AlphaFoldDB" id="A0A3N1GZI6"/>
<dbReference type="EMBL" id="RJKM01000001">
    <property type="protein sequence ID" value="ROP35609.1"/>
    <property type="molecule type" value="Genomic_DNA"/>
</dbReference>
<dbReference type="PANTHER" id="PTHR11014">
    <property type="entry name" value="PEPTIDASE M20 FAMILY MEMBER"/>
    <property type="match status" value="1"/>
</dbReference>
<dbReference type="GO" id="GO:0050118">
    <property type="term" value="F:N-acetyldiaminopimelate deacetylase activity"/>
    <property type="evidence" value="ECO:0007669"/>
    <property type="project" value="UniProtKB-ARBA"/>
</dbReference>
<evidence type="ECO:0000256" key="2">
    <source>
        <dbReference type="PIRSR" id="PIRSR005962-1"/>
    </source>
</evidence>
<dbReference type="InterPro" id="IPR017439">
    <property type="entry name" value="Amidohydrolase"/>
</dbReference>
<feature type="binding site" evidence="2">
    <location>
        <position position="100"/>
    </location>
    <ligand>
        <name>Mn(2+)</name>
        <dbReference type="ChEBI" id="CHEBI:29035"/>
        <label>2</label>
    </ligand>
</feature>
<evidence type="ECO:0000313" key="5">
    <source>
        <dbReference type="Proteomes" id="UP000268727"/>
    </source>
</evidence>
<reference evidence="4 5" key="1">
    <citation type="submission" date="2018-11" db="EMBL/GenBank/DDBJ databases">
        <title>Sequencing the genomes of 1000 actinobacteria strains.</title>
        <authorList>
            <person name="Klenk H.-P."/>
        </authorList>
    </citation>
    <scope>NUCLEOTIDE SEQUENCE [LARGE SCALE GENOMIC DNA]</scope>
    <source>
        <strain evidence="4 5">DSM 44231</strain>
    </source>
</reference>
<dbReference type="Proteomes" id="UP000268727">
    <property type="component" value="Unassembled WGS sequence"/>
</dbReference>
<dbReference type="RefSeq" id="WP_123741721.1">
    <property type="nucleotide sequence ID" value="NZ_RJKM01000001.1"/>
</dbReference>
<gene>
    <name evidence="4" type="ORF">EDD40_0843</name>
</gene>
<dbReference type="OrthoDB" id="9777385at2"/>
<dbReference type="NCBIfam" id="TIGR01891">
    <property type="entry name" value="amidohydrolases"/>
    <property type="match status" value="1"/>
</dbReference>
<keyword evidence="1 4" id="KW-0378">Hydrolase</keyword>
<feature type="binding site" evidence="2">
    <location>
        <position position="136"/>
    </location>
    <ligand>
        <name>Mn(2+)</name>
        <dbReference type="ChEBI" id="CHEBI:29035"/>
        <label>2</label>
    </ligand>
</feature>
<feature type="binding site" evidence="2">
    <location>
        <position position="102"/>
    </location>
    <ligand>
        <name>Mn(2+)</name>
        <dbReference type="ChEBI" id="CHEBI:29035"/>
        <label>2</label>
    </ligand>
</feature>
<name>A0A3N1GZI6_9PSEU</name>
<dbReference type="Gene3D" id="3.30.70.360">
    <property type="match status" value="1"/>
</dbReference>
<dbReference type="SUPFAM" id="SSF53187">
    <property type="entry name" value="Zn-dependent exopeptidases"/>
    <property type="match status" value="1"/>
</dbReference>
<accession>A0A3N1GZI6</accession>
<feature type="binding site" evidence="2">
    <location>
        <position position="164"/>
    </location>
    <ligand>
        <name>Mn(2+)</name>
        <dbReference type="ChEBI" id="CHEBI:29035"/>
        <label>2</label>
    </ligand>
</feature>
<feature type="domain" description="Peptidase M20 dimerisation" evidence="3">
    <location>
        <begin position="188"/>
        <end position="283"/>
    </location>
</feature>
<dbReference type="Pfam" id="PF01546">
    <property type="entry name" value="Peptidase_M20"/>
    <property type="match status" value="1"/>
</dbReference>
<protein>
    <submittedName>
        <fullName evidence="4">Hippurate hydrolase</fullName>
    </submittedName>
</protein>
<evidence type="ECO:0000259" key="3">
    <source>
        <dbReference type="Pfam" id="PF07687"/>
    </source>
</evidence>
<dbReference type="CDD" id="cd03886">
    <property type="entry name" value="M20_Acy1"/>
    <property type="match status" value="1"/>
</dbReference>
<dbReference type="FunFam" id="3.30.70.360:FF:000001">
    <property type="entry name" value="N-acetyldiaminopimelate deacetylase"/>
    <property type="match status" value="1"/>
</dbReference>
<dbReference type="SUPFAM" id="SSF55031">
    <property type="entry name" value="Bacterial exopeptidase dimerisation domain"/>
    <property type="match status" value="1"/>
</dbReference>
<dbReference type="InterPro" id="IPR011650">
    <property type="entry name" value="Peptidase_M20_dimer"/>
</dbReference>
<feature type="binding site" evidence="2">
    <location>
        <position position="359"/>
    </location>
    <ligand>
        <name>Mn(2+)</name>
        <dbReference type="ChEBI" id="CHEBI:29035"/>
        <label>2</label>
    </ligand>
</feature>
<evidence type="ECO:0000256" key="1">
    <source>
        <dbReference type="ARBA" id="ARBA00022801"/>
    </source>
</evidence>
<dbReference type="GO" id="GO:0046872">
    <property type="term" value="F:metal ion binding"/>
    <property type="evidence" value="ECO:0007669"/>
    <property type="project" value="UniProtKB-KW"/>
</dbReference>
<dbReference type="Gene3D" id="3.40.630.10">
    <property type="entry name" value="Zn peptidases"/>
    <property type="match status" value="1"/>
</dbReference>
<keyword evidence="5" id="KW-1185">Reference proteome</keyword>
<organism evidence="4 5">
    <name type="scientific">Saccharothrix texasensis</name>
    <dbReference type="NCBI Taxonomy" id="103734"/>
    <lineage>
        <taxon>Bacteria</taxon>
        <taxon>Bacillati</taxon>
        <taxon>Actinomycetota</taxon>
        <taxon>Actinomycetes</taxon>
        <taxon>Pseudonocardiales</taxon>
        <taxon>Pseudonocardiaceae</taxon>
        <taxon>Saccharothrix</taxon>
    </lineage>
</organism>
<keyword evidence="2" id="KW-0464">Manganese</keyword>
<dbReference type="InterPro" id="IPR002933">
    <property type="entry name" value="Peptidase_M20"/>
</dbReference>
<evidence type="ECO:0000313" key="4">
    <source>
        <dbReference type="EMBL" id="ROP35609.1"/>
    </source>
</evidence>
<dbReference type="Pfam" id="PF07687">
    <property type="entry name" value="M20_dimer"/>
    <property type="match status" value="1"/>
</dbReference>
<comment type="cofactor">
    <cofactor evidence="2">
        <name>Mn(2+)</name>
        <dbReference type="ChEBI" id="CHEBI:29035"/>
    </cofactor>
    <text evidence="2">The Mn(2+) ion enhances activity.</text>
</comment>
<keyword evidence="2" id="KW-0479">Metal-binding</keyword>
<dbReference type="GO" id="GO:0019877">
    <property type="term" value="P:diaminopimelate biosynthetic process"/>
    <property type="evidence" value="ECO:0007669"/>
    <property type="project" value="UniProtKB-ARBA"/>
</dbReference>
<dbReference type="InterPro" id="IPR036264">
    <property type="entry name" value="Bact_exopeptidase_dim_dom"/>
</dbReference>
<dbReference type="PANTHER" id="PTHR11014:SF63">
    <property type="entry name" value="METALLOPEPTIDASE, PUTATIVE (AFU_ORTHOLOGUE AFUA_6G09600)-RELATED"/>
    <property type="match status" value="1"/>
</dbReference>
<sequence length="387" mass="41022">MSKSENAALMDHLVRLRRRLHADPEVGLHLPRTQEEVLAALDGLPLELSSGRSLTSVTGVLRGARPGPVVLLRADMDALPVQERTGLDYASRVDGVMHACGHDLHTSMLVGAAHLLAARRDELAGDVVFMWQPGEEGWDGSAAMIAEGVLDAAGRRADAAYALHVFGAGVPHGVFSARPGTTMAASDGVEVTVVGAGGHGARPHRARDPIPVACEIVTALQAVVTRQSDIFDPVVVTVGSFHAGSKRNVIPDTARFEATVRTFSAPAKARIKDAVVTLARSIARAHGLRAEVDYLDGYPMTVNDPQETAFVADTVTDLFDGRFRPLADPMPGGEDFSRVLREVPGAFIPFGAGNGVDNHSPLVRFDDALLLDGATVLAELALRRGAR</sequence>